<accession>A0A378K2E2</accession>
<dbReference type="Gene3D" id="3.40.50.720">
    <property type="entry name" value="NAD(P)-binding Rossmann-like Domain"/>
    <property type="match status" value="1"/>
</dbReference>
<reference evidence="5 7" key="2">
    <citation type="submission" date="2018-06" db="EMBL/GenBank/DDBJ databases">
        <authorList>
            <consortium name="Pathogen Informatics"/>
            <person name="Doyle S."/>
        </authorList>
    </citation>
    <scope>NUCLEOTIDE SEQUENCE [LARGE SCALE GENOMIC DNA]</scope>
    <source>
        <strain evidence="5 7">NCTC12239</strain>
    </source>
</reference>
<evidence type="ECO:0000256" key="2">
    <source>
        <dbReference type="ARBA" id="ARBA00023002"/>
    </source>
</evidence>
<dbReference type="Pfam" id="PF00106">
    <property type="entry name" value="adh_short"/>
    <property type="match status" value="1"/>
</dbReference>
<gene>
    <name evidence="5" type="primary">phaB</name>
    <name evidence="4" type="synonym">phaB_2</name>
    <name evidence="4" type="ORF">Lmor_2854</name>
    <name evidence="5" type="ORF">NCTC12239_02374</name>
</gene>
<dbReference type="InterPro" id="IPR036291">
    <property type="entry name" value="NAD(P)-bd_dom_sf"/>
</dbReference>
<keyword evidence="6" id="KW-1185">Reference proteome</keyword>
<dbReference type="PRINTS" id="PR00080">
    <property type="entry name" value="SDRFAMILY"/>
</dbReference>
<evidence type="ECO:0000256" key="3">
    <source>
        <dbReference type="RuleBase" id="RU000363"/>
    </source>
</evidence>
<dbReference type="InterPro" id="IPR002347">
    <property type="entry name" value="SDR_fam"/>
</dbReference>
<dbReference type="EMBL" id="LNYN01000042">
    <property type="protein sequence ID" value="KTD30747.1"/>
    <property type="molecule type" value="Genomic_DNA"/>
</dbReference>
<dbReference type="PANTHER" id="PTHR42760">
    <property type="entry name" value="SHORT-CHAIN DEHYDROGENASES/REDUCTASES FAMILY MEMBER"/>
    <property type="match status" value="1"/>
</dbReference>
<dbReference type="EC" id="1.1.1.163" evidence="5"/>
<dbReference type="Proteomes" id="UP000054985">
    <property type="component" value="Unassembled WGS sequence"/>
</dbReference>
<comment type="similarity">
    <text evidence="1 3">Belongs to the short-chain dehydrogenases/reductases (SDR) family.</text>
</comment>
<evidence type="ECO:0000313" key="6">
    <source>
        <dbReference type="Proteomes" id="UP000054985"/>
    </source>
</evidence>
<evidence type="ECO:0000313" key="7">
    <source>
        <dbReference type="Proteomes" id="UP000254040"/>
    </source>
</evidence>
<dbReference type="PRINTS" id="PR00081">
    <property type="entry name" value="GDHRDH"/>
</dbReference>
<keyword evidence="2 5" id="KW-0560">Oxidoreductase</keyword>
<organism evidence="5 7">
    <name type="scientific">Legionella moravica</name>
    <dbReference type="NCBI Taxonomy" id="39962"/>
    <lineage>
        <taxon>Bacteria</taxon>
        <taxon>Pseudomonadati</taxon>
        <taxon>Pseudomonadota</taxon>
        <taxon>Gammaproteobacteria</taxon>
        <taxon>Legionellales</taxon>
        <taxon>Legionellaceae</taxon>
        <taxon>Legionella</taxon>
    </lineage>
</organism>
<dbReference type="Pfam" id="PF13561">
    <property type="entry name" value="adh_short_C2"/>
    <property type="match status" value="1"/>
</dbReference>
<dbReference type="Proteomes" id="UP000254040">
    <property type="component" value="Unassembled WGS sequence"/>
</dbReference>
<dbReference type="AlphaFoldDB" id="A0A378K2E2"/>
<reference evidence="4 6" key="1">
    <citation type="submission" date="2015-11" db="EMBL/GenBank/DDBJ databases">
        <title>Genomic analysis of 38 Legionella species identifies large and diverse effector repertoires.</title>
        <authorList>
            <person name="Burstein D."/>
            <person name="Amaro F."/>
            <person name="Zusman T."/>
            <person name="Lifshitz Z."/>
            <person name="Cohen O."/>
            <person name="Gilbert J.A."/>
            <person name="Pupko T."/>
            <person name="Shuman H.A."/>
            <person name="Segal G."/>
        </authorList>
    </citation>
    <scope>NUCLEOTIDE SEQUENCE [LARGE SCALE GENOMIC DNA]</scope>
    <source>
        <strain evidence="4 6">ATCC 43877</strain>
    </source>
</reference>
<dbReference type="FunFam" id="3.40.50.720:FF:000084">
    <property type="entry name" value="Short-chain dehydrogenase reductase"/>
    <property type="match status" value="1"/>
</dbReference>
<sequence>MTNLVKFAKEPLSMFDMKDKVVVVTGGTGILGSTYCECLVNAGATVIIADLSQEKCDALALKLNDNSPGLAKPYAVDLSSEESIKSWAENIVHENTKIDVLINNAATKSKNFFKPIEEFSLDEWNFILNVNVTAIFLTAKYIGKQMLKQGTGSIINVSSIYGVVGPDQSIYDGSYYEDLGGAINTPLIYSTSKGAVIAMTKYLATYWGAKGIRTNTLTPGGVFSGQNDIFIEKYSKRVPLNRMADTNEMLGALLFLASDASTYVNGQNLIIDGGLTAW</sequence>
<dbReference type="EMBL" id="UGOG01000001">
    <property type="protein sequence ID" value="STX63429.1"/>
    <property type="molecule type" value="Genomic_DNA"/>
</dbReference>
<dbReference type="OrthoDB" id="9809287at2"/>
<name>A0A378K2E2_9GAMM</name>
<dbReference type="GO" id="GO:0055041">
    <property type="term" value="F:cyclopentanol dehydrogenase activity"/>
    <property type="evidence" value="ECO:0007669"/>
    <property type="project" value="UniProtKB-EC"/>
</dbReference>
<protein>
    <submittedName>
        <fullName evidence="5">Acetyoacetyl CoA reductase</fullName>
        <ecNumber evidence="5">1.1.1.163</ecNumber>
    </submittedName>
</protein>
<evidence type="ECO:0000313" key="5">
    <source>
        <dbReference type="EMBL" id="STX63429.1"/>
    </source>
</evidence>
<dbReference type="SUPFAM" id="SSF51735">
    <property type="entry name" value="NAD(P)-binding Rossmann-fold domains"/>
    <property type="match status" value="1"/>
</dbReference>
<dbReference type="PANTHER" id="PTHR42760:SF133">
    <property type="entry name" value="3-OXOACYL-[ACYL-CARRIER-PROTEIN] REDUCTASE"/>
    <property type="match status" value="1"/>
</dbReference>
<evidence type="ECO:0000256" key="1">
    <source>
        <dbReference type="ARBA" id="ARBA00006484"/>
    </source>
</evidence>
<dbReference type="RefSeq" id="WP_051190727.1">
    <property type="nucleotide sequence ID" value="NZ_CAAAJG010000008.1"/>
</dbReference>
<proteinExistence type="inferred from homology"/>
<dbReference type="STRING" id="39962.Lmor_2854"/>
<evidence type="ECO:0000313" key="4">
    <source>
        <dbReference type="EMBL" id="KTD30747.1"/>
    </source>
</evidence>